<name>A0A401Z6K6_9ACTN</name>
<dbReference type="GO" id="GO:0000287">
    <property type="term" value="F:magnesium ion binding"/>
    <property type="evidence" value="ECO:0007669"/>
    <property type="project" value="UniProtKB-ARBA"/>
</dbReference>
<proteinExistence type="predicted"/>
<dbReference type="SMART" id="SM00922">
    <property type="entry name" value="MR_MLE"/>
    <property type="match status" value="1"/>
</dbReference>
<feature type="domain" description="Mandelate racemase/muconate lactonizing enzyme C-terminal" evidence="1">
    <location>
        <begin position="155"/>
        <end position="279"/>
    </location>
</feature>
<protein>
    <submittedName>
        <fullName evidence="2">Bifunctional D-altronate/D-mannonate dehydratase</fullName>
    </submittedName>
</protein>
<evidence type="ECO:0000313" key="3">
    <source>
        <dbReference type="Proteomes" id="UP000286931"/>
    </source>
</evidence>
<keyword evidence="3" id="KW-1185">Reference proteome</keyword>
<dbReference type="InterPro" id="IPR018110">
    <property type="entry name" value="Mandel_Rmase/mucon_lact_enz_CS"/>
</dbReference>
<evidence type="ECO:0000259" key="1">
    <source>
        <dbReference type="SMART" id="SM00922"/>
    </source>
</evidence>
<gene>
    <name evidence="2" type="ORF">EHYA_10274</name>
</gene>
<dbReference type="InterPro" id="IPR036849">
    <property type="entry name" value="Enolase-like_C_sf"/>
</dbReference>
<dbReference type="InterPro" id="IPR034593">
    <property type="entry name" value="DgoD-like"/>
</dbReference>
<dbReference type="InterPro" id="IPR029017">
    <property type="entry name" value="Enolase-like_N"/>
</dbReference>
<organism evidence="2 3">
    <name type="scientific">Embleya hyalina</name>
    <dbReference type="NCBI Taxonomy" id="516124"/>
    <lineage>
        <taxon>Bacteria</taxon>
        <taxon>Bacillati</taxon>
        <taxon>Actinomycetota</taxon>
        <taxon>Actinomycetes</taxon>
        <taxon>Kitasatosporales</taxon>
        <taxon>Streptomycetaceae</taxon>
        <taxon>Embleya</taxon>
    </lineage>
</organism>
<dbReference type="EMBL" id="BIFH01000066">
    <property type="protein sequence ID" value="GCE02497.1"/>
    <property type="molecule type" value="Genomic_DNA"/>
</dbReference>
<dbReference type="PANTHER" id="PTHR48080">
    <property type="entry name" value="D-GALACTONATE DEHYDRATASE-RELATED"/>
    <property type="match status" value="1"/>
</dbReference>
<dbReference type="Gene3D" id="3.20.20.120">
    <property type="entry name" value="Enolase-like C-terminal domain"/>
    <property type="match status" value="1"/>
</dbReference>
<reference evidence="2 3" key="1">
    <citation type="submission" date="2018-12" db="EMBL/GenBank/DDBJ databases">
        <title>Draft genome sequence of Embleya hyalina NBRC 13850T.</title>
        <authorList>
            <person name="Komaki H."/>
            <person name="Hosoyama A."/>
            <person name="Kimura A."/>
            <person name="Ichikawa N."/>
            <person name="Tamura T."/>
        </authorList>
    </citation>
    <scope>NUCLEOTIDE SEQUENCE [LARGE SCALE GENOMIC DNA]</scope>
    <source>
        <strain evidence="2 3">NBRC 13850</strain>
    </source>
</reference>
<dbReference type="PANTHER" id="PTHR48080:SF6">
    <property type="entry name" value="STARVATION-SENSING PROTEIN RSPA"/>
    <property type="match status" value="1"/>
</dbReference>
<dbReference type="SUPFAM" id="SSF54826">
    <property type="entry name" value="Enolase N-terminal domain-like"/>
    <property type="match status" value="1"/>
</dbReference>
<dbReference type="Gene3D" id="3.30.390.10">
    <property type="entry name" value="Enolase-like, N-terminal domain"/>
    <property type="match status" value="1"/>
</dbReference>
<dbReference type="GO" id="GO:0009063">
    <property type="term" value="P:amino acid catabolic process"/>
    <property type="evidence" value="ECO:0007669"/>
    <property type="project" value="InterPro"/>
</dbReference>
<dbReference type="InterPro" id="IPR013342">
    <property type="entry name" value="Mandelate_racemase_C"/>
</dbReference>
<dbReference type="AlphaFoldDB" id="A0A401Z6K6"/>
<dbReference type="RefSeq" id="WP_246127477.1">
    <property type="nucleotide sequence ID" value="NZ_BIFH01000066.1"/>
</dbReference>
<dbReference type="Proteomes" id="UP000286931">
    <property type="component" value="Unassembled WGS sequence"/>
</dbReference>
<dbReference type="SUPFAM" id="SSF51604">
    <property type="entry name" value="Enolase C-terminal domain-like"/>
    <property type="match status" value="1"/>
</dbReference>
<evidence type="ECO:0000313" key="2">
    <source>
        <dbReference type="EMBL" id="GCE02497.1"/>
    </source>
</evidence>
<dbReference type="Pfam" id="PF02746">
    <property type="entry name" value="MR_MLE_N"/>
    <property type="match status" value="1"/>
</dbReference>
<dbReference type="InterPro" id="IPR013341">
    <property type="entry name" value="Mandelate_racemase_N_dom"/>
</dbReference>
<sequence length="428" mass="45936">MTEPETSTPPAPMPETQAPWAARDSLRITSVRAVVTAPGGVPLVVVRVDTSEPGLYGLGCATFTQRFHAVTAAVEQHLGPMVVGRHPADIEDIFRLLHFSSYWRGGPVHNNALSGIDQALWDIAGKRLGVPVYELLGGRVRGGAAVYTGARGGSVEESIERAAALAEQGYRHVRLQCGGPGLGTYGAEGTPGGHPGSPYPDGWDVGHYLRTTPRLFERAREVLGDELGLLHDAHNRLTPKEAVGLARSLEPYRLFFLEDPLAPEHFDRLPEVRAAAPMPIASGELVTSMTDATRLVTSAGVDYLRVHVSAVGGLTPARKLATLCELTGVRTAWHGPPDVSPVGAAVNLTLDVTSAAFGIQEQHVYPERVHEVFPGTPRTVDGYLVPSDRPGWGVDLDEAQAAKYPPQTHLHERWAARVRRPDGGLEAP</sequence>
<comment type="caution">
    <text evidence="2">The sequence shown here is derived from an EMBL/GenBank/DDBJ whole genome shotgun (WGS) entry which is preliminary data.</text>
</comment>
<dbReference type="InterPro" id="IPR029065">
    <property type="entry name" value="Enolase_C-like"/>
</dbReference>
<dbReference type="PROSITE" id="PS00909">
    <property type="entry name" value="MR_MLE_2"/>
    <property type="match status" value="1"/>
</dbReference>
<accession>A0A401Z6K6</accession>
<dbReference type="PROSITE" id="PS00908">
    <property type="entry name" value="MR_MLE_1"/>
    <property type="match status" value="1"/>
</dbReference>
<dbReference type="Pfam" id="PF13378">
    <property type="entry name" value="MR_MLE_C"/>
    <property type="match status" value="1"/>
</dbReference>